<name>A0AA39YAI9_9PEZI</name>
<evidence type="ECO:0000256" key="5">
    <source>
        <dbReference type="SAM" id="Phobius"/>
    </source>
</evidence>
<feature type="transmembrane region" description="Helical" evidence="5">
    <location>
        <begin position="232"/>
        <end position="252"/>
    </location>
</feature>
<protein>
    <submittedName>
        <fullName evidence="6">Parasitic phase-specific protein PSP-1</fullName>
    </submittedName>
</protein>
<feature type="transmembrane region" description="Helical" evidence="5">
    <location>
        <begin position="101"/>
        <end position="124"/>
    </location>
</feature>
<organism evidence="6 7">
    <name type="scientific">Cercophora newfieldiana</name>
    <dbReference type="NCBI Taxonomy" id="92897"/>
    <lineage>
        <taxon>Eukaryota</taxon>
        <taxon>Fungi</taxon>
        <taxon>Dikarya</taxon>
        <taxon>Ascomycota</taxon>
        <taxon>Pezizomycotina</taxon>
        <taxon>Sordariomycetes</taxon>
        <taxon>Sordariomycetidae</taxon>
        <taxon>Sordariales</taxon>
        <taxon>Lasiosphaeriaceae</taxon>
        <taxon>Cercophora</taxon>
    </lineage>
</organism>
<dbReference type="InterPro" id="IPR007568">
    <property type="entry name" value="RTA1"/>
</dbReference>
<accession>A0AA39YAI9</accession>
<keyword evidence="3 5" id="KW-1133">Transmembrane helix</keyword>
<evidence type="ECO:0000256" key="4">
    <source>
        <dbReference type="ARBA" id="ARBA00023136"/>
    </source>
</evidence>
<dbReference type="EMBL" id="JAULSV010000003">
    <property type="protein sequence ID" value="KAK0648385.1"/>
    <property type="molecule type" value="Genomic_DNA"/>
</dbReference>
<reference evidence="6" key="1">
    <citation type="submission" date="2023-06" db="EMBL/GenBank/DDBJ databases">
        <title>Genome-scale phylogeny and comparative genomics of the fungal order Sordariales.</title>
        <authorList>
            <consortium name="Lawrence Berkeley National Laboratory"/>
            <person name="Hensen N."/>
            <person name="Bonometti L."/>
            <person name="Westerberg I."/>
            <person name="Brannstrom I.O."/>
            <person name="Guillou S."/>
            <person name="Cros-Aarteil S."/>
            <person name="Calhoun S."/>
            <person name="Haridas S."/>
            <person name="Kuo A."/>
            <person name="Mondo S."/>
            <person name="Pangilinan J."/>
            <person name="Riley R."/>
            <person name="Labutti K."/>
            <person name="Andreopoulos B."/>
            <person name="Lipzen A."/>
            <person name="Chen C."/>
            <person name="Yanf M."/>
            <person name="Daum C."/>
            <person name="Ng V."/>
            <person name="Clum A."/>
            <person name="Steindorff A."/>
            <person name="Ohm R."/>
            <person name="Martin F."/>
            <person name="Silar P."/>
            <person name="Natvig D."/>
            <person name="Lalanne C."/>
            <person name="Gautier V."/>
            <person name="Ament-Velasquez S.L."/>
            <person name="Kruys A."/>
            <person name="Hutchinson M.I."/>
            <person name="Powell A.J."/>
            <person name="Barry K."/>
            <person name="Miller A.N."/>
            <person name="Grigoriev I.V."/>
            <person name="Debuchy R."/>
            <person name="Gladieux P."/>
            <person name="Thoren M.H."/>
            <person name="Johannesson H."/>
        </authorList>
    </citation>
    <scope>NUCLEOTIDE SEQUENCE</scope>
    <source>
        <strain evidence="6">SMH2532-1</strain>
    </source>
</reference>
<dbReference type="PANTHER" id="PTHR31465">
    <property type="entry name" value="PROTEIN RTA1-RELATED"/>
    <property type="match status" value="1"/>
</dbReference>
<feature type="transmembrane region" description="Helical" evidence="5">
    <location>
        <begin position="144"/>
        <end position="168"/>
    </location>
</feature>
<gene>
    <name evidence="6" type="ORF">B0T16DRAFT_114991</name>
</gene>
<dbReference type="Proteomes" id="UP001174936">
    <property type="component" value="Unassembled WGS sequence"/>
</dbReference>
<keyword evidence="4 5" id="KW-0472">Membrane</keyword>
<keyword evidence="7" id="KW-1185">Reference proteome</keyword>
<dbReference type="AlphaFoldDB" id="A0AA39YAI9"/>
<comment type="subcellular location">
    <subcellularLocation>
        <location evidence="1">Membrane</location>
        <topology evidence="1">Multi-pass membrane protein</topology>
    </subcellularLocation>
</comment>
<feature type="transmembrane region" description="Helical" evidence="5">
    <location>
        <begin position="71"/>
        <end position="89"/>
    </location>
</feature>
<dbReference type="GO" id="GO:0005886">
    <property type="term" value="C:plasma membrane"/>
    <property type="evidence" value="ECO:0007669"/>
    <property type="project" value="TreeGrafter"/>
</dbReference>
<feature type="transmembrane region" description="Helical" evidence="5">
    <location>
        <begin position="44"/>
        <end position="64"/>
    </location>
</feature>
<evidence type="ECO:0000313" key="6">
    <source>
        <dbReference type="EMBL" id="KAK0648385.1"/>
    </source>
</evidence>
<comment type="caution">
    <text evidence="6">The sequence shown here is derived from an EMBL/GenBank/DDBJ whole genome shotgun (WGS) entry which is preliminary data.</text>
</comment>
<evidence type="ECO:0000313" key="7">
    <source>
        <dbReference type="Proteomes" id="UP001174936"/>
    </source>
</evidence>
<feature type="transmembrane region" description="Helical" evidence="5">
    <location>
        <begin position="180"/>
        <end position="204"/>
    </location>
</feature>
<dbReference type="GO" id="GO:0000324">
    <property type="term" value="C:fungal-type vacuole"/>
    <property type="evidence" value="ECO:0007669"/>
    <property type="project" value="TreeGrafter"/>
</dbReference>
<feature type="transmembrane region" description="Helical" evidence="5">
    <location>
        <begin position="272"/>
        <end position="296"/>
    </location>
</feature>
<sequence length="317" mass="35010">MSSSETPAGDKAPPPNVIIFGPRANCTFELCSLEMTVYRYQPSIPANASFIAFYALATLIHTYLGLRWRRWWFTICINIGCVNAMIGYAGRIMLHYNPWSFAAFMIQIVCVTTGPVYYCAAIYITLALSIQALSPSHSRFNPKLFYWIFLPCDMVSLVLQAAGGAISTSTSGEGQVGVDLAIAGMAFQVFTMLMFCAFLGDYLIRYFKAQARGEISLESARRGIKGTGMRRVMLFFGFICVAIVLTLLRCVYRLVELREGYSGSLLHDEGLFIALEGVVILVVVYCLMIGHPGLVLEREGKTKGGEGNDTELSEVKP</sequence>
<evidence type="ECO:0000256" key="1">
    <source>
        <dbReference type="ARBA" id="ARBA00004141"/>
    </source>
</evidence>
<evidence type="ECO:0000256" key="3">
    <source>
        <dbReference type="ARBA" id="ARBA00022989"/>
    </source>
</evidence>
<evidence type="ECO:0000256" key="2">
    <source>
        <dbReference type="ARBA" id="ARBA00022692"/>
    </source>
</evidence>
<dbReference type="Pfam" id="PF04479">
    <property type="entry name" value="RTA1"/>
    <property type="match status" value="1"/>
</dbReference>
<dbReference type="PANTHER" id="PTHR31465:SF9">
    <property type="entry name" value="SPHINGOID LONG-CHAIN BASE TRANSPORTER RSB1"/>
    <property type="match status" value="1"/>
</dbReference>
<proteinExistence type="predicted"/>
<keyword evidence="2 5" id="KW-0812">Transmembrane</keyword>